<proteinExistence type="predicted"/>
<protein>
    <submittedName>
        <fullName evidence="1">Uncharacterized protein</fullName>
    </submittedName>
</protein>
<evidence type="ECO:0000313" key="1">
    <source>
        <dbReference type="EMBL" id="QJE02663.1"/>
    </source>
</evidence>
<gene>
    <name evidence="1" type="ORF">HH212_23775</name>
</gene>
<evidence type="ECO:0000313" key="2">
    <source>
        <dbReference type="Proteomes" id="UP000502415"/>
    </source>
</evidence>
<dbReference type="KEGG" id="mfy:HH212_23775"/>
<keyword evidence="2" id="KW-1185">Reference proteome</keyword>
<name>A0A7Z2W045_9BURK</name>
<dbReference type="RefSeq" id="WP_170204745.1">
    <property type="nucleotide sequence ID" value="NZ_CP051685.1"/>
</dbReference>
<organism evidence="1 2">
    <name type="scientific">Massilia forsythiae</name>
    <dbReference type="NCBI Taxonomy" id="2728020"/>
    <lineage>
        <taxon>Bacteria</taxon>
        <taxon>Pseudomonadati</taxon>
        <taxon>Pseudomonadota</taxon>
        <taxon>Betaproteobacteria</taxon>
        <taxon>Burkholderiales</taxon>
        <taxon>Oxalobacteraceae</taxon>
        <taxon>Telluria group</taxon>
        <taxon>Massilia</taxon>
    </lineage>
</organism>
<accession>A0A7Z2W045</accession>
<dbReference type="Proteomes" id="UP000502415">
    <property type="component" value="Chromosome"/>
</dbReference>
<reference evidence="1 2" key="1">
    <citation type="submission" date="2020-04" db="EMBL/GenBank/DDBJ databases">
        <title>Genome sequencing of novel species.</title>
        <authorList>
            <person name="Heo J."/>
            <person name="Kim S.-J."/>
            <person name="Kim J.-S."/>
            <person name="Hong S.-B."/>
            <person name="Kwon S.-W."/>
        </authorList>
    </citation>
    <scope>NUCLEOTIDE SEQUENCE [LARGE SCALE GENOMIC DNA]</scope>
    <source>
        <strain evidence="1 2">GN2-R2</strain>
    </source>
</reference>
<dbReference type="AlphaFoldDB" id="A0A7Z2W045"/>
<sequence length="72" mass="8398">MPTPEEHRTVDLDAVAMAHRAWRAATVAHQMYLRDIEQGFKTPGPEFDALCRDLRATHHFYRESCRSFVQPE</sequence>
<dbReference type="EMBL" id="CP051685">
    <property type="protein sequence ID" value="QJE02663.1"/>
    <property type="molecule type" value="Genomic_DNA"/>
</dbReference>